<reference evidence="1" key="1">
    <citation type="journal article" date="2014" name="Int. J. Syst. Evol. Microbiol.">
        <title>Complete genome sequence of Corynebacterium casei LMG S-19264T (=DSM 44701T), isolated from a smear-ripened cheese.</title>
        <authorList>
            <consortium name="US DOE Joint Genome Institute (JGI-PGF)"/>
            <person name="Walter F."/>
            <person name="Albersmeier A."/>
            <person name="Kalinowski J."/>
            <person name="Ruckert C."/>
        </authorList>
    </citation>
    <scope>NUCLEOTIDE SEQUENCE</scope>
    <source>
        <strain evidence="1">KCTC 32255</strain>
    </source>
</reference>
<name>A0A918PJU7_9SPHN</name>
<evidence type="ECO:0000313" key="1">
    <source>
        <dbReference type="EMBL" id="GGZ11836.1"/>
    </source>
</evidence>
<protein>
    <submittedName>
        <fullName evidence="1">Uncharacterized protein</fullName>
    </submittedName>
</protein>
<keyword evidence="2" id="KW-1185">Reference proteome</keyword>
<gene>
    <name evidence="1" type="ORF">GCM10011614_28450</name>
</gene>
<dbReference type="Proteomes" id="UP000648075">
    <property type="component" value="Unassembled WGS sequence"/>
</dbReference>
<accession>A0A918PJU7</accession>
<comment type="caution">
    <text evidence="1">The sequence shown here is derived from an EMBL/GenBank/DDBJ whole genome shotgun (WGS) entry which is preliminary data.</text>
</comment>
<reference evidence="1" key="2">
    <citation type="submission" date="2020-09" db="EMBL/GenBank/DDBJ databases">
        <authorList>
            <person name="Sun Q."/>
            <person name="Kim S."/>
        </authorList>
    </citation>
    <scope>NUCLEOTIDE SEQUENCE</scope>
    <source>
        <strain evidence="1">KCTC 32255</strain>
    </source>
</reference>
<evidence type="ECO:0000313" key="2">
    <source>
        <dbReference type="Proteomes" id="UP000648075"/>
    </source>
</evidence>
<dbReference type="AlphaFoldDB" id="A0A918PJU7"/>
<sequence>MPFEQGLAGAELGEDFFFLHCGASLNCCALIRRKIAACDAKFPLEALETRGKRAYRPRQWGAFASANGVRACRFRARAKQETEAQQR</sequence>
<dbReference type="EMBL" id="BMZA01000013">
    <property type="protein sequence ID" value="GGZ11836.1"/>
    <property type="molecule type" value="Genomic_DNA"/>
</dbReference>
<organism evidence="1 2">
    <name type="scientific">Novosphingobium colocasiae</name>
    <dbReference type="NCBI Taxonomy" id="1256513"/>
    <lineage>
        <taxon>Bacteria</taxon>
        <taxon>Pseudomonadati</taxon>
        <taxon>Pseudomonadota</taxon>
        <taxon>Alphaproteobacteria</taxon>
        <taxon>Sphingomonadales</taxon>
        <taxon>Sphingomonadaceae</taxon>
        <taxon>Novosphingobium</taxon>
    </lineage>
</organism>
<proteinExistence type="predicted"/>